<keyword evidence="7" id="KW-1133">Transmembrane helix</keyword>
<dbReference type="GO" id="GO:0017000">
    <property type="term" value="P:antibiotic biosynthetic process"/>
    <property type="evidence" value="ECO:0007669"/>
    <property type="project" value="InterPro"/>
</dbReference>
<organism evidence="8 9">
    <name type="scientific">Agromyces terreus</name>
    <dbReference type="NCBI Taxonomy" id="424795"/>
    <lineage>
        <taxon>Bacteria</taxon>
        <taxon>Bacillati</taxon>
        <taxon>Actinomycetota</taxon>
        <taxon>Actinomycetes</taxon>
        <taxon>Micrococcales</taxon>
        <taxon>Microbacteriaceae</taxon>
        <taxon>Agromyces</taxon>
    </lineage>
</organism>
<keyword evidence="7" id="KW-0472">Membrane</keyword>
<dbReference type="InterPro" id="IPR043146">
    <property type="entry name" value="Penicillin_amidase_N_B-knob"/>
</dbReference>
<dbReference type="EMBL" id="JAMZDY010000001">
    <property type="protein sequence ID" value="MCP2372395.1"/>
    <property type="molecule type" value="Genomic_DNA"/>
</dbReference>
<dbReference type="Gene3D" id="2.30.120.10">
    <property type="match status" value="1"/>
</dbReference>
<feature type="compositionally biased region" description="Pro residues" evidence="6">
    <location>
        <begin position="868"/>
        <end position="881"/>
    </location>
</feature>
<keyword evidence="9" id="KW-1185">Reference proteome</keyword>
<evidence type="ECO:0000256" key="1">
    <source>
        <dbReference type="ARBA" id="ARBA00006586"/>
    </source>
</evidence>
<dbReference type="RefSeq" id="WP_156997519.1">
    <property type="nucleotide sequence ID" value="NZ_JAMZDY010000001.1"/>
</dbReference>
<dbReference type="GO" id="GO:0046872">
    <property type="term" value="F:metal ion binding"/>
    <property type="evidence" value="ECO:0007669"/>
    <property type="project" value="UniProtKB-KW"/>
</dbReference>
<evidence type="ECO:0000256" key="3">
    <source>
        <dbReference type="ARBA" id="ARBA00023145"/>
    </source>
</evidence>
<evidence type="ECO:0000313" key="8">
    <source>
        <dbReference type="EMBL" id="MCP2372395.1"/>
    </source>
</evidence>
<sequence>MGTDAPRTRHHRWLRALTWLLAVVLLLVIAAAGVGWWTVQRSFPVTSGRIDAPGLISPVSVYRDDAGIPELVADNDHDLFFAQGFVHAQDRFWEMDFRRHVTAGRLSELFGASQVGTDTFVRTLGWRNVAEQEYEALDETSRAYYEAYADGVNAYLDRRSGAELSLEYAVLGLQNPGYAPEPWTPVDSIAWLKAMAWDLRSNLGDEIDRALLSAELPPEEVARLHPGFDWAGAPTILEGMPAASAPAESAAAPLPQPSSGADAASAAPADARASNAYAAALTSLRDVLDAVPALLGPEGGDIGSNSWVVSGALTESGSPLLANDPHLGPALPSIWSQMGLRCAEITDMCTFDVAGYTFSGLPGVIIGHNDRIAWGFTNLGPDVADLYLERVTDDGYELDGIQVPFNEREETIEVAGGAPVSVTVRSTGRGPIVSDISADFEAVAGAYPAASGAPDGEYALSLQWTALTPGTTAASIFAIDRAEDWDGFRQAASLFDVPSQNLVYADVDGNIGYQAPGTIPIRKQGDGTLPQPGWTSEAGWAGEVDFDDLPSLLNPERGYIVTANNAVTHDAPFLTADWDLGYRAEGIERRLLEQIDAGEPFTAADLSEIQLDTGDANAAAFLPVIAELDLSGDAARGAGLLEGWDARDDVDSAEAAYFAVFWSNLLDDMFSSLPEQTRPSGGDRWFSVVGTLLAEPEADWWNDEELGVQGRDEMLAHALDEAWSEATSRMGSDPATWRWGRLHTLELTNQSFGTSGIAPIEWLFNRGPYEVGGGSSIVNANGWDAREGYAVDWVPSMRMVVDLDDLDASTWINLTGASGHAFHPNYTDQAPLWQHGETRTWPFSLDAVRDAAQETLNLLPVEGIGPSDPVPSETPAPEPTE</sequence>
<gene>
    <name evidence="8" type="ORF">BJ978_003071</name>
</gene>
<feature type="region of interest" description="Disordered" evidence="6">
    <location>
        <begin position="247"/>
        <end position="266"/>
    </location>
</feature>
<dbReference type="GO" id="GO:0008953">
    <property type="term" value="F:penicillin amidase activity"/>
    <property type="evidence" value="ECO:0007669"/>
    <property type="project" value="UniProtKB-EC"/>
</dbReference>
<evidence type="ECO:0000256" key="6">
    <source>
        <dbReference type="SAM" id="MobiDB-lite"/>
    </source>
</evidence>
<feature type="binding site" evidence="5">
    <location>
        <position position="382"/>
    </location>
    <ligand>
        <name>Ca(2+)</name>
        <dbReference type="ChEBI" id="CHEBI:29108"/>
    </ligand>
</feature>
<dbReference type="OrthoDB" id="9759796at2"/>
<dbReference type="InterPro" id="IPR043147">
    <property type="entry name" value="Penicillin_amidase_A-knob"/>
</dbReference>
<evidence type="ECO:0000256" key="5">
    <source>
        <dbReference type="PIRSR" id="PIRSR001227-2"/>
    </source>
</evidence>
<evidence type="ECO:0000313" key="9">
    <source>
        <dbReference type="Proteomes" id="UP001139722"/>
    </source>
</evidence>
<feature type="transmembrane region" description="Helical" evidence="7">
    <location>
        <begin position="16"/>
        <end position="39"/>
    </location>
</feature>
<dbReference type="PANTHER" id="PTHR34218:SF4">
    <property type="entry name" value="ACYL-HOMOSERINE LACTONE ACYLASE QUIP"/>
    <property type="match status" value="1"/>
</dbReference>
<feature type="active site" description="Nucleophile" evidence="4">
    <location>
        <position position="304"/>
    </location>
</feature>
<feature type="region of interest" description="Disordered" evidence="6">
    <location>
        <begin position="860"/>
        <end position="881"/>
    </location>
</feature>
<keyword evidence="5" id="KW-0479">Metal-binding</keyword>
<protein>
    <submittedName>
        <fullName evidence="8">Penicillin amidase</fullName>
        <ecNumber evidence="8">3.5.1.11</ecNumber>
    </submittedName>
</protein>
<dbReference type="Gene3D" id="1.10.1400.10">
    <property type="match status" value="1"/>
</dbReference>
<dbReference type="CDD" id="cd03747">
    <property type="entry name" value="Ntn_PGA_like"/>
    <property type="match status" value="1"/>
</dbReference>
<proteinExistence type="inferred from homology"/>
<keyword evidence="5" id="KW-0106">Calcium</keyword>
<dbReference type="InterPro" id="IPR023343">
    <property type="entry name" value="Penicillin_amidase_dom1"/>
</dbReference>
<dbReference type="Pfam" id="PF01804">
    <property type="entry name" value="Penicil_amidase"/>
    <property type="match status" value="1"/>
</dbReference>
<dbReference type="Proteomes" id="UP001139722">
    <property type="component" value="Unassembled WGS sequence"/>
</dbReference>
<keyword evidence="7" id="KW-0812">Transmembrane</keyword>
<feature type="binding site" evidence="5">
    <location>
        <position position="206"/>
    </location>
    <ligand>
        <name>Ca(2+)</name>
        <dbReference type="ChEBI" id="CHEBI:29108"/>
    </ligand>
</feature>
<keyword evidence="3" id="KW-0865">Zymogen</keyword>
<dbReference type="InterPro" id="IPR002692">
    <property type="entry name" value="S45"/>
</dbReference>
<dbReference type="PANTHER" id="PTHR34218">
    <property type="entry name" value="PEPTIDASE S45 PENICILLIN AMIDASE"/>
    <property type="match status" value="1"/>
</dbReference>
<comment type="cofactor">
    <cofactor evidence="5">
        <name>Ca(2+)</name>
        <dbReference type="ChEBI" id="CHEBI:29108"/>
    </cofactor>
    <text evidence="5">Binds 1 Ca(2+) ion per dimer.</text>
</comment>
<dbReference type="EC" id="3.5.1.11" evidence="8"/>
<comment type="caution">
    <text evidence="8">The sequence shown here is derived from an EMBL/GenBank/DDBJ whole genome shotgun (WGS) entry which is preliminary data.</text>
</comment>
<accession>A0A9X2H423</accession>
<feature type="binding site" evidence="5">
    <location>
        <position position="385"/>
    </location>
    <ligand>
        <name>Ca(2+)</name>
        <dbReference type="ChEBI" id="CHEBI:29108"/>
    </ligand>
</feature>
<evidence type="ECO:0000256" key="4">
    <source>
        <dbReference type="PIRSR" id="PIRSR001227-1"/>
    </source>
</evidence>
<dbReference type="InterPro" id="IPR014395">
    <property type="entry name" value="Pen/GL7ACA/AHL_acylase"/>
</dbReference>
<dbReference type="SUPFAM" id="SSF56235">
    <property type="entry name" value="N-terminal nucleophile aminohydrolases (Ntn hydrolases)"/>
    <property type="match status" value="1"/>
</dbReference>
<evidence type="ECO:0000256" key="7">
    <source>
        <dbReference type="SAM" id="Phobius"/>
    </source>
</evidence>
<comment type="similarity">
    <text evidence="1">Belongs to the peptidase S45 family.</text>
</comment>
<reference evidence="8" key="1">
    <citation type="submission" date="2022-06" db="EMBL/GenBank/DDBJ databases">
        <title>Sequencing the genomes of 1000 actinobacteria strains.</title>
        <authorList>
            <person name="Klenk H.-P."/>
        </authorList>
    </citation>
    <scope>NUCLEOTIDE SEQUENCE</scope>
    <source>
        <strain evidence="8">DSM 22016</strain>
    </source>
</reference>
<keyword evidence="2 8" id="KW-0378">Hydrolase</keyword>
<name>A0A9X2H423_9MICO</name>
<dbReference type="AlphaFoldDB" id="A0A9X2H423"/>
<dbReference type="Gene3D" id="3.60.20.10">
    <property type="entry name" value="Glutamine Phosphoribosylpyrophosphate, subunit 1, domain 1"/>
    <property type="match status" value="1"/>
</dbReference>
<evidence type="ECO:0000256" key="2">
    <source>
        <dbReference type="ARBA" id="ARBA00022801"/>
    </source>
</evidence>
<dbReference type="PIRSF" id="PIRSF001227">
    <property type="entry name" value="Pen_acylase"/>
    <property type="match status" value="1"/>
</dbReference>
<dbReference type="InterPro" id="IPR029055">
    <property type="entry name" value="Ntn_hydrolases_N"/>
</dbReference>
<dbReference type="Gene3D" id="1.10.439.10">
    <property type="entry name" value="Penicillin Amidohydrolase, domain 1"/>
    <property type="match status" value="1"/>
</dbReference>